<proteinExistence type="predicted"/>
<sequence length="452" mass="49022">MSAVAVALVGGWVLANSIDSDLRPWEPGLEPVAEERADGARHEGWLSLMGLQQGHLDDTLAQGRKSWAAWDAGRQRVLALDQMTLVPSVPAAVRLDPGSALFCRPLHACGETFRQSLSKLPEALKAVAPLARACADIGRLTGFDEPLVRVPVVLSRPGPGMALGTCGRLWMAQLALASQQGDADSAFEAWGALHNVSTRVFAGSQSIINGVIAATWLQVVHAEAPTLVAAFPVLQPRVQAALATPVPWRDVSHRWWIDEGWAQDRVLYEALDAGVTITCLAQGPGVERCETKRPGKLPPKSRPVLPNLTRSEFREQHAAVVAATKDKDPSVALQRLKAQARRQTDSVFSNLHFRNTLGGILLSVSSLYSSVDRYMRQSMDAESTRQGAVLSLAVLSRRRQGMSFSEADVIRATDGSAILKGAIHCEDDCHHLVLRSWRLDPGAPQWRLQASP</sequence>
<comment type="caution">
    <text evidence="1">The sequence shown here is derived from an EMBL/GenBank/DDBJ whole genome shotgun (WGS) entry which is preliminary data.</text>
</comment>
<name>A0A3R8SZ42_9BURK</name>
<protein>
    <submittedName>
        <fullName evidence="1">Uncharacterized protein</fullName>
    </submittedName>
</protein>
<organism evidence="1 2">
    <name type="scientific">Aquabacterium soli</name>
    <dbReference type="NCBI Taxonomy" id="2493092"/>
    <lineage>
        <taxon>Bacteria</taxon>
        <taxon>Pseudomonadati</taxon>
        <taxon>Pseudomonadota</taxon>
        <taxon>Betaproteobacteria</taxon>
        <taxon>Burkholderiales</taxon>
        <taxon>Aquabacterium</taxon>
    </lineage>
</organism>
<dbReference type="Proteomes" id="UP000269265">
    <property type="component" value="Unassembled WGS sequence"/>
</dbReference>
<gene>
    <name evidence="1" type="ORF">EIP75_20705</name>
</gene>
<dbReference type="EMBL" id="RSED01000023">
    <property type="protein sequence ID" value="RRS02373.1"/>
    <property type="molecule type" value="Genomic_DNA"/>
</dbReference>
<dbReference type="AlphaFoldDB" id="A0A3R8SZ42"/>
<dbReference type="RefSeq" id="WP_125245100.1">
    <property type="nucleotide sequence ID" value="NZ_RSED01000023.1"/>
</dbReference>
<keyword evidence="2" id="KW-1185">Reference proteome</keyword>
<accession>A0A3R8SZ42</accession>
<evidence type="ECO:0000313" key="1">
    <source>
        <dbReference type="EMBL" id="RRS02373.1"/>
    </source>
</evidence>
<evidence type="ECO:0000313" key="2">
    <source>
        <dbReference type="Proteomes" id="UP000269265"/>
    </source>
</evidence>
<reference evidence="1 2" key="1">
    <citation type="submission" date="2018-12" db="EMBL/GenBank/DDBJ databases">
        <title>The whole draft genome of Aquabacterium sp. SJQ9.</title>
        <authorList>
            <person name="Sun L."/>
            <person name="Gao X."/>
            <person name="Chen W."/>
            <person name="Huang K."/>
        </authorList>
    </citation>
    <scope>NUCLEOTIDE SEQUENCE [LARGE SCALE GENOMIC DNA]</scope>
    <source>
        <strain evidence="1 2">SJQ9</strain>
    </source>
</reference>